<dbReference type="AlphaFoldDB" id="A0A4Q4Q1P6"/>
<feature type="repeat" description="ANK" evidence="1">
    <location>
        <begin position="65"/>
        <end position="91"/>
    </location>
</feature>
<dbReference type="Gene3D" id="1.25.40.20">
    <property type="entry name" value="Ankyrin repeat-containing domain"/>
    <property type="match status" value="1"/>
</dbReference>
<dbReference type="EMBL" id="PEJP01000078">
    <property type="protein sequence ID" value="RYO31391.1"/>
    <property type="molecule type" value="Genomic_DNA"/>
</dbReference>
<keyword evidence="1" id="KW-0040">ANK repeat</keyword>
<dbReference type="OrthoDB" id="539213at2759"/>
<comment type="caution">
    <text evidence="2">The sequence shown here is derived from an EMBL/GenBank/DDBJ whole genome shotgun (WGS) entry which is preliminary data.</text>
</comment>
<name>A0A4Q4Q1P6_9PLEO</name>
<dbReference type="InterPro" id="IPR002110">
    <property type="entry name" value="Ankyrin_rpt"/>
</dbReference>
<evidence type="ECO:0000256" key="1">
    <source>
        <dbReference type="PROSITE-ProRule" id="PRU00023"/>
    </source>
</evidence>
<dbReference type="SUPFAM" id="SSF48403">
    <property type="entry name" value="Ankyrin repeat"/>
    <property type="match status" value="1"/>
</dbReference>
<reference evidence="3" key="1">
    <citation type="journal article" date="2019" name="bioRxiv">
        <title>Genomics, evolutionary history and diagnostics of the Alternaria alternata species group including apple and Asian pear pathotypes.</title>
        <authorList>
            <person name="Armitage A.D."/>
            <person name="Cockerton H.M."/>
            <person name="Sreenivasaprasad S."/>
            <person name="Woodhall J.W."/>
            <person name="Lane C.R."/>
            <person name="Harrison R.J."/>
            <person name="Clarkson J.P."/>
        </authorList>
    </citation>
    <scope>NUCLEOTIDE SEQUENCE [LARGE SCALE GENOMIC DNA]</scope>
    <source>
        <strain evidence="3">RGR 97.0016</strain>
    </source>
</reference>
<organism evidence="2 3">
    <name type="scientific">Alternaria arborescens</name>
    <dbReference type="NCBI Taxonomy" id="156630"/>
    <lineage>
        <taxon>Eukaryota</taxon>
        <taxon>Fungi</taxon>
        <taxon>Dikarya</taxon>
        <taxon>Ascomycota</taxon>
        <taxon>Pezizomycotina</taxon>
        <taxon>Dothideomycetes</taxon>
        <taxon>Pleosporomycetidae</taxon>
        <taxon>Pleosporales</taxon>
        <taxon>Pleosporineae</taxon>
        <taxon>Pleosporaceae</taxon>
        <taxon>Alternaria</taxon>
        <taxon>Alternaria sect. Alternaria</taxon>
    </lineage>
</organism>
<accession>A0A4Q4Q1P6</accession>
<dbReference type="SMART" id="SM00248">
    <property type="entry name" value="ANK"/>
    <property type="match status" value="1"/>
</dbReference>
<dbReference type="InterPro" id="IPR036770">
    <property type="entry name" value="Ankyrin_rpt-contain_sf"/>
</dbReference>
<dbReference type="Pfam" id="PF12796">
    <property type="entry name" value="Ank_2"/>
    <property type="match status" value="1"/>
</dbReference>
<keyword evidence="3" id="KW-1185">Reference proteome</keyword>
<gene>
    <name evidence="2" type="ORF">AA0113_g11847</name>
</gene>
<dbReference type="Proteomes" id="UP000293823">
    <property type="component" value="Unassembled WGS sequence"/>
</dbReference>
<evidence type="ECO:0000313" key="2">
    <source>
        <dbReference type="EMBL" id="RYO31391.1"/>
    </source>
</evidence>
<dbReference type="PROSITE" id="PS50088">
    <property type="entry name" value="ANK_REPEAT"/>
    <property type="match status" value="1"/>
</dbReference>
<sequence length="105" mass="11065">MCIQNGLEAVVASGGRGWLFNCNITVTRRVPNDALIFELCRTGQTHAVEALSEKVMASVVDTSPKGWKPLHFAAAAGHVDLCALLIKGGADKSALVYEGPSDAIL</sequence>
<dbReference type="PROSITE" id="PS50297">
    <property type="entry name" value="ANK_REP_REGION"/>
    <property type="match status" value="1"/>
</dbReference>
<proteinExistence type="predicted"/>
<protein>
    <submittedName>
        <fullName evidence="2">Uncharacterized protein</fullName>
    </submittedName>
</protein>
<evidence type="ECO:0000313" key="3">
    <source>
        <dbReference type="Proteomes" id="UP000293823"/>
    </source>
</evidence>